<dbReference type="Proteomes" id="UP000751190">
    <property type="component" value="Unassembled WGS sequence"/>
</dbReference>
<dbReference type="CDD" id="cd00156">
    <property type="entry name" value="REC"/>
    <property type="match status" value="1"/>
</dbReference>
<reference evidence="5" key="1">
    <citation type="submission" date="2021-05" db="EMBL/GenBank/DDBJ databases">
        <title>The genome of the haptophyte Pavlova lutheri (Diacronema luteri, Pavlovales) - a model for lipid biosynthesis in eukaryotic algae.</title>
        <authorList>
            <person name="Hulatt C.J."/>
            <person name="Posewitz M.C."/>
        </authorList>
    </citation>
    <scope>NUCLEOTIDE SEQUENCE</scope>
    <source>
        <strain evidence="5">NIVA-4/92</strain>
    </source>
</reference>
<feature type="domain" description="Response regulatory" evidence="3">
    <location>
        <begin position="164"/>
        <end position="283"/>
    </location>
</feature>
<dbReference type="PROSITE" id="PS50112">
    <property type="entry name" value="PAS"/>
    <property type="match status" value="1"/>
</dbReference>
<comment type="caution">
    <text evidence="5">The sequence shown here is derived from an EMBL/GenBank/DDBJ whole genome shotgun (WGS) entry which is preliminary data.</text>
</comment>
<dbReference type="PROSITE" id="PS50110">
    <property type="entry name" value="RESPONSE_REGULATORY"/>
    <property type="match status" value="1"/>
</dbReference>
<protein>
    <recommendedName>
        <fullName evidence="7">Response regulatory domain-containing protein</fullName>
    </recommendedName>
</protein>
<dbReference type="AlphaFoldDB" id="A0A8J5XCU7"/>
<dbReference type="Gene3D" id="3.40.50.2300">
    <property type="match status" value="1"/>
</dbReference>
<dbReference type="InterPro" id="IPR001789">
    <property type="entry name" value="Sig_transdc_resp-reg_receiver"/>
</dbReference>
<keyword evidence="6" id="KW-1185">Reference proteome</keyword>
<accession>A0A8J5XCU7</accession>
<evidence type="ECO:0000313" key="6">
    <source>
        <dbReference type="Proteomes" id="UP000751190"/>
    </source>
</evidence>
<evidence type="ECO:0000259" key="3">
    <source>
        <dbReference type="PROSITE" id="PS50110"/>
    </source>
</evidence>
<dbReference type="SMART" id="SM00448">
    <property type="entry name" value="REC"/>
    <property type="match status" value="1"/>
</dbReference>
<feature type="domain" description="PAS" evidence="4">
    <location>
        <begin position="4"/>
        <end position="48"/>
    </location>
</feature>
<dbReference type="InterPro" id="IPR000014">
    <property type="entry name" value="PAS"/>
</dbReference>
<dbReference type="OrthoDB" id="426379at2759"/>
<dbReference type="InterPro" id="IPR045279">
    <property type="entry name" value="ARR-like"/>
</dbReference>
<proteinExistence type="predicted"/>
<evidence type="ECO:0000256" key="1">
    <source>
        <dbReference type="ARBA" id="ARBA00023012"/>
    </source>
</evidence>
<name>A0A8J5XCU7_DIALT</name>
<dbReference type="GO" id="GO:0009736">
    <property type="term" value="P:cytokinin-activated signaling pathway"/>
    <property type="evidence" value="ECO:0007669"/>
    <property type="project" value="InterPro"/>
</dbReference>
<evidence type="ECO:0000259" key="4">
    <source>
        <dbReference type="PROSITE" id="PS50112"/>
    </source>
</evidence>
<organism evidence="5 6">
    <name type="scientific">Diacronema lutheri</name>
    <name type="common">Unicellular marine alga</name>
    <name type="synonym">Monochrysis lutheri</name>
    <dbReference type="NCBI Taxonomy" id="2081491"/>
    <lineage>
        <taxon>Eukaryota</taxon>
        <taxon>Haptista</taxon>
        <taxon>Haptophyta</taxon>
        <taxon>Pavlovophyceae</taxon>
        <taxon>Pavlovales</taxon>
        <taxon>Pavlovaceae</taxon>
        <taxon>Diacronema</taxon>
    </lineage>
</organism>
<sequence length="794" mass="86792">MPLLHDALRVLVDGAASPLLVADSSSVVIAINDAGRELLGDVGFEAVGLKVAHLLRSPASEDLTGPGFHHCALVDGDAKFTCATKCVSEYTCLNLAPLEGSAFGEQHPADGRVRAHSAGALDVRVARNDAFALPTSAAENQMLDQMLGEPVLGPTEDQLEIRLHVLFCDDDPFQAKVMNLLASTNGYDLTHFANGADAIHALRHNDTMAQPFNLVLLDLNMQPMHGLDVLKHIRAFNTSINVIVITANEEDAMVKACILGGANSYIVKPVRDKDVRNMGHFAIEATKAEKLRRRSRVRNAIASVLTTRFAIAFMSLRALKAHGGLIPHEEARSRGLLVQCDTYEDVASFIRTHPTAFFSHQASAPLRVRARDVAPRCATADARATASWLSREHPDPDGLQFQLMVDASRRLCEIEGVSEDALFVWVDFSSIPQKNKFMQRLSISTLGVYASLCKFFVVVAPQALQRDSNVRCDAATYRRRGWCRLEQWAHLTAAGTSNMYVIERAGELQAISNRDEWVDDSIRVFDGEFTWEEDKTQLVDVVLGLWSLTLVASAAGLAHVAPIVAKVDKSKSEVFPFEHFADLVQMLEIEIAAHYGARAQPQGSALEPAIATSPQLLVAPRSPTRRQRVNTYANVPIGMAWLSPTSELHVMAAELVEFRRLFHRVVRTLDHGTSALEQVTQSMLMLAMPLDREGACDALIQLNKDPRGPPLGFRDYCRVMSKLRRGLLSVSPGGRSPALRGSLESTRMGAEAMVSGINEAMHAMAVRDGRELTPMPGVLRAGLRAKPPLSASPT</sequence>
<dbReference type="PANTHER" id="PTHR43874">
    <property type="entry name" value="TWO-COMPONENT RESPONSE REGULATOR"/>
    <property type="match status" value="1"/>
</dbReference>
<dbReference type="GO" id="GO:0000160">
    <property type="term" value="P:phosphorelay signal transduction system"/>
    <property type="evidence" value="ECO:0007669"/>
    <property type="project" value="UniProtKB-KW"/>
</dbReference>
<feature type="modified residue" description="4-aspartylphosphate" evidence="2">
    <location>
        <position position="218"/>
    </location>
</feature>
<keyword evidence="1" id="KW-0902">Two-component regulatory system</keyword>
<keyword evidence="2" id="KW-0597">Phosphoprotein</keyword>
<evidence type="ECO:0000313" key="5">
    <source>
        <dbReference type="EMBL" id="KAG8461338.1"/>
    </source>
</evidence>
<evidence type="ECO:0008006" key="7">
    <source>
        <dbReference type="Google" id="ProtNLM"/>
    </source>
</evidence>
<gene>
    <name evidence="5" type="ORF">KFE25_010525</name>
</gene>
<dbReference type="Pfam" id="PF00072">
    <property type="entry name" value="Response_reg"/>
    <property type="match status" value="1"/>
</dbReference>
<dbReference type="PANTHER" id="PTHR43874:SF7">
    <property type="entry name" value="TWO-COMPONENT RESPONSE REGULATOR ARR10"/>
    <property type="match status" value="1"/>
</dbReference>
<dbReference type="SUPFAM" id="SSF52172">
    <property type="entry name" value="CheY-like"/>
    <property type="match status" value="1"/>
</dbReference>
<dbReference type="EMBL" id="JAGTXO010000026">
    <property type="protein sequence ID" value="KAG8461338.1"/>
    <property type="molecule type" value="Genomic_DNA"/>
</dbReference>
<dbReference type="InterPro" id="IPR011006">
    <property type="entry name" value="CheY-like_superfamily"/>
</dbReference>
<evidence type="ECO:0000256" key="2">
    <source>
        <dbReference type="PROSITE-ProRule" id="PRU00169"/>
    </source>
</evidence>